<keyword evidence="4 6" id="KW-1133">Transmembrane helix</keyword>
<dbReference type="Proteomes" id="UP000243515">
    <property type="component" value="Unassembled WGS sequence"/>
</dbReference>
<dbReference type="InterPro" id="IPR036259">
    <property type="entry name" value="MFS_trans_sf"/>
</dbReference>
<evidence type="ECO:0000256" key="5">
    <source>
        <dbReference type="ARBA" id="ARBA00023136"/>
    </source>
</evidence>
<name>A0A232LW03_9EURO</name>
<keyword evidence="9" id="KW-1185">Reference proteome</keyword>
<feature type="transmembrane region" description="Helical" evidence="6">
    <location>
        <begin position="161"/>
        <end position="181"/>
    </location>
</feature>
<dbReference type="Pfam" id="PF07690">
    <property type="entry name" value="MFS_1"/>
    <property type="match status" value="1"/>
</dbReference>
<dbReference type="GO" id="GO:0016020">
    <property type="term" value="C:membrane"/>
    <property type="evidence" value="ECO:0007669"/>
    <property type="project" value="UniProtKB-SubCell"/>
</dbReference>
<feature type="transmembrane region" description="Helical" evidence="6">
    <location>
        <begin position="27"/>
        <end position="45"/>
    </location>
</feature>
<dbReference type="PROSITE" id="PS50850">
    <property type="entry name" value="MFS"/>
    <property type="match status" value="1"/>
</dbReference>
<dbReference type="AlphaFoldDB" id="A0A232LW03"/>
<proteinExistence type="predicted"/>
<feature type="transmembrane region" description="Helical" evidence="6">
    <location>
        <begin position="101"/>
        <end position="123"/>
    </location>
</feature>
<dbReference type="GO" id="GO:0022857">
    <property type="term" value="F:transmembrane transporter activity"/>
    <property type="evidence" value="ECO:0007669"/>
    <property type="project" value="InterPro"/>
</dbReference>
<feature type="domain" description="Major facilitator superfamily (MFS) profile" evidence="7">
    <location>
        <begin position="32"/>
        <end position="476"/>
    </location>
</feature>
<evidence type="ECO:0000259" key="7">
    <source>
        <dbReference type="PROSITE" id="PS50850"/>
    </source>
</evidence>
<sequence>MAHDEIIHQATELTPEEKVTERKLLRCLDMSIMPLILLVYVMNFIDRCFPFPTQSPRSESLVSFFSHLVSRNYVLIASRNNYSAARLQGLERDLRLTGTEYGTGLSILFVGYILGQVPSNLLLNYIGRPSLYMGFFTIAWGLVSALTSQVRGYGELVACRFILGLVEAPFFAGMLFYLSKWYTKRELGLRMSIFYSGSLLSGAFGNLIGAGILSGLSGKLGMSAWQWLYIVCGAVTCLIGLVIVFVLPDFPENWRLLTPETKDVANRRLAIDAAEVDIDDGDSRSQIRGLELAFTDMRTYILAITYMCLVGTAGFQNFFPTLAVTLGFNNIISLLLVAPPYIFMVIYSMTHNMLSDRIGNRFWFLIYPMPITIIGFTIFMTTNSFIPRYFSLFLMTFVFAMQGTLFSWVASSIPRPPAKRATAYAFMNSLGNSAGIWTPYTYREQDKPYYRPALGICIGLQILASFMATLLYINLRSSNRRLERLENEDAVFSERDLQRLRKTAEAEGIDIEVARRRQRGFRFLL</sequence>
<dbReference type="OrthoDB" id="2250022at2759"/>
<feature type="transmembrane region" description="Helical" evidence="6">
    <location>
        <begin position="193"/>
        <end position="215"/>
    </location>
</feature>
<dbReference type="Gene3D" id="1.20.1250.20">
    <property type="entry name" value="MFS general substrate transporter like domains"/>
    <property type="match status" value="2"/>
</dbReference>
<evidence type="ECO:0000256" key="3">
    <source>
        <dbReference type="ARBA" id="ARBA00022692"/>
    </source>
</evidence>
<organism evidence="8 9">
    <name type="scientific">Elaphomyces granulatus</name>
    <dbReference type="NCBI Taxonomy" id="519963"/>
    <lineage>
        <taxon>Eukaryota</taxon>
        <taxon>Fungi</taxon>
        <taxon>Dikarya</taxon>
        <taxon>Ascomycota</taxon>
        <taxon>Pezizomycotina</taxon>
        <taxon>Eurotiomycetes</taxon>
        <taxon>Eurotiomycetidae</taxon>
        <taxon>Eurotiales</taxon>
        <taxon>Elaphomycetaceae</taxon>
        <taxon>Elaphomyces</taxon>
    </lineage>
</organism>
<accession>A0A232LW03</accession>
<keyword evidence="3 6" id="KW-0812">Transmembrane</keyword>
<feature type="transmembrane region" description="Helical" evidence="6">
    <location>
        <begin position="227"/>
        <end position="247"/>
    </location>
</feature>
<feature type="transmembrane region" description="Helical" evidence="6">
    <location>
        <begin position="452"/>
        <end position="475"/>
    </location>
</feature>
<dbReference type="FunFam" id="1.20.1250.20:FF:000057">
    <property type="entry name" value="MFS general substrate transporter"/>
    <property type="match status" value="1"/>
</dbReference>
<comment type="subcellular location">
    <subcellularLocation>
        <location evidence="1">Membrane</location>
        <topology evidence="1">Multi-pass membrane protein</topology>
    </subcellularLocation>
</comment>
<feature type="transmembrane region" description="Helical" evidence="6">
    <location>
        <begin position="362"/>
        <end position="380"/>
    </location>
</feature>
<evidence type="ECO:0000256" key="4">
    <source>
        <dbReference type="ARBA" id="ARBA00022989"/>
    </source>
</evidence>
<dbReference type="PANTHER" id="PTHR43791">
    <property type="entry name" value="PERMEASE-RELATED"/>
    <property type="match status" value="1"/>
</dbReference>
<gene>
    <name evidence="8" type="ORF">Egran_03941</name>
</gene>
<dbReference type="InterPro" id="IPR011701">
    <property type="entry name" value="MFS"/>
</dbReference>
<reference evidence="8 9" key="1">
    <citation type="journal article" date="2015" name="Environ. Microbiol.">
        <title>Metagenome sequence of Elaphomyces granulatus from sporocarp tissue reveals Ascomycota ectomycorrhizal fingerprints of genome expansion and a Proteobacteria-rich microbiome.</title>
        <authorList>
            <person name="Quandt C.A."/>
            <person name="Kohler A."/>
            <person name="Hesse C.N."/>
            <person name="Sharpton T.J."/>
            <person name="Martin F."/>
            <person name="Spatafora J.W."/>
        </authorList>
    </citation>
    <scope>NUCLEOTIDE SEQUENCE [LARGE SCALE GENOMIC DNA]</scope>
    <source>
        <strain evidence="8 9">OSC145934</strain>
    </source>
</reference>
<keyword evidence="5 6" id="KW-0472">Membrane</keyword>
<dbReference type="SUPFAM" id="SSF103473">
    <property type="entry name" value="MFS general substrate transporter"/>
    <property type="match status" value="1"/>
</dbReference>
<evidence type="ECO:0000256" key="2">
    <source>
        <dbReference type="ARBA" id="ARBA00022448"/>
    </source>
</evidence>
<evidence type="ECO:0000313" key="8">
    <source>
        <dbReference type="EMBL" id="OXV08296.1"/>
    </source>
</evidence>
<dbReference type="PANTHER" id="PTHR43791:SF78">
    <property type="entry name" value="TRANSPORTER, PUTATIVE (AFU_ORTHOLOGUE AFUA_3G01370)-RELATED"/>
    <property type="match status" value="1"/>
</dbReference>
<evidence type="ECO:0000256" key="1">
    <source>
        <dbReference type="ARBA" id="ARBA00004141"/>
    </source>
</evidence>
<dbReference type="InterPro" id="IPR020846">
    <property type="entry name" value="MFS_dom"/>
</dbReference>
<dbReference type="FunFam" id="1.20.1250.20:FF:000013">
    <property type="entry name" value="MFS general substrate transporter"/>
    <property type="match status" value="1"/>
</dbReference>
<feature type="transmembrane region" description="Helical" evidence="6">
    <location>
        <begin position="300"/>
        <end position="319"/>
    </location>
</feature>
<keyword evidence="2" id="KW-0813">Transport</keyword>
<dbReference type="EMBL" id="NPHW01004212">
    <property type="protein sequence ID" value="OXV08296.1"/>
    <property type="molecule type" value="Genomic_DNA"/>
</dbReference>
<comment type="caution">
    <text evidence="8">The sequence shown here is derived from an EMBL/GenBank/DDBJ whole genome shotgun (WGS) entry which is preliminary data.</text>
</comment>
<feature type="transmembrane region" description="Helical" evidence="6">
    <location>
        <begin position="331"/>
        <end position="350"/>
    </location>
</feature>
<feature type="transmembrane region" description="Helical" evidence="6">
    <location>
        <begin position="130"/>
        <end position="149"/>
    </location>
</feature>
<evidence type="ECO:0000256" key="6">
    <source>
        <dbReference type="SAM" id="Phobius"/>
    </source>
</evidence>
<feature type="transmembrane region" description="Helical" evidence="6">
    <location>
        <begin position="386"/>
        <end position="409"/>
    </location>
</feature>
<evidence type="ECO:0000313" key="9">
    <source>
        <dbReference type="Proteomes" id="UP000243515"/>
    </source>
</evidence>
<protein>
    <recommendedName>
        <fullName evidence="7">Major facilitator superfamily (MFS) profile domain-containing protein</fullName>
    </recommendedName>
</protein>
<feature type="transmembrane region" description="Helical" evidence="6">
    <location>
        <begin position="421"/>
        <end position="440"/>
    </location>
</feature>